<organism evidence="4 5">
    <name type="scientific">Jaapia argillacea MUCL 33604</name>
    <dbReference type="NCBI Taxonomy" id="933084"/>
    <lineage>
        <taxon>Eukaryota</taxon>
        <taxon>Fungi</taxon>
        <taxon>Dikarya</taxon>
        <taxon>Basidiomycota</taxon>
        <taxon>Agaricomycotina</taxon>
        <taxon>Agaricomycetes</taxon>
        <taxon>Agaricomycetidae</taxon>
        <taxon>Jaapiales</taxon>
        <taxon>Jaapiaceae</taxon>
        <taxon>Jaapia</taxon>
    </lineage>
</organism>
<accession>A0A067QEK7</accession>
<evidence type="ECO:0000256" key="1">
    <source>
        <dbReference type="ARBA" id="ARBA00022658"/>
    </source>
</evidence>
<dbReference type="HOGENOM" id="CLU_040822_0_0_1"/>
<keyword evidence="1" id="KW-0344">Guanine-nucleotide releasing factor</keyword>
<evidence type="ECO:0000313" key="5">
    <source>
        <dbReference type="Proteomes" id="UP000027265"/>
    </source>
</evidence>
<proteinExistence type="predicted"/>
<dbReference type="AlphaFoldDB" id="A0A067QEK7"/>
<evidence type="ECO:0000256" key="2">
    <source>
        <dbReference type="SAM" id="MobiDB-lite"/>
    </source>
</evidence>
<dbReference type="PANTHER" id="PTHR46572:SF1">
    <property type="entry name" value="RHO1 GUANINE NUCLEOTIDE EXCHANGE FACTOR TUS1"/>
    <property type="match status" value="1"/>
</dbReference>
<dbReference type="EMBL" id="KL197712">
    <property type="protein sequence ID" value="KDQ61917.1"/>
    <property type="molecule type" value="Genomic_DNA"/>
</dbReference>
<feature type="region of interest" description="Disordered" evidence="2">
    <location>
        <begin position="364"/>
        <end position="384"/>
    </location>
</feature>
<dbReference type="STRING" id="933084.A0A067QEK7"/>
<dbReference type="InterPro" id="IPR052233">
    <property type="entry name" value="Rho-type_GEFs"/>
</dbReference>
<evidence type="ECO:0000313" key="4">
    <source>
        <dbReference type="EMBL" id="KDQ61917.1"/>
    </source>
</evidence>
<dbReference type="OrthoDB" id="2272012at2759"/>
<dbReference type="SMART" id="SM00036">
    <property type="entry name" value="CNH"/>
    <property type="match status" value="1"/>
</dbReference>
<dbReference type="PANTHER" id="PTHR46572">
    <property type="entry name" value="RHO1 GDP-GTP EXCHANGE PROTEIN 1-RELATED"/>
    <property type="match status" value="1"/>
</dbReference>
<gene>
    <name evidence="4" type="ORF">JAAARDRAFT_31401</name>
</gene>
<feature type="domain" description="CNH" evidence="3">
    <location>
        <begin position="39"/>
        <end position="338"/>
    </location>
</feature>
<evidence type="ECO:0000259" key="3">
    <source>
        <dbReference type="PROSITE" id="PS50219"/>
    </source>
</evidence>
<dbReference type="GO" id="GO:0005085">
    <property type="term" value="F:guanyl-nucleotide exchange factor activity"/>
    <property type="evidence" value="ECO:0007669"/>
    <property type="project" value="UniProtKB-KW"/>
</dbReference>
<dbReference type="Proteomes" id="UP000027265">
    <property type="component" value="Unassembled WGS sequence"/>
</dbReference>
<name>A0A067QEK7_9AGAM</name>
<sequence>MNTPTIAPFELEVLMTETLTSAASDFETAESEVRGLTVEKRVECSAPFKTSDGRQFIAIGDSEGVWIGLQSDPSSIRPVLHKKFVNGLGVLDDEGWLIVLSAKTLYAYRIESLIPPPSESSQDHPATLPEMLSKDGEVEFFRIGRFKGRSCIICMTKEGTDSNFRVWKPASSGVKFFSWLKKKSGPFVVSRDFCVLCHAYDVEFLVNAIAVLCDRGFEIMKVTKLKCTTIPDCDELHLEELSERIGRSKPLALCRHGETSHLLCYSHFGLSVDNHGTPTSPLNIVEWENAAESVAFHPPYVLLFSGSGVEIRHMESGVVVQRIRGSGVKCTWKLSQQTLVWDGKNRQEGGDVKVHGVWNSTVSVDPPRPLTEPDGGAGAASVPQRVHLREVFQLRLRDPGNEESSADDKEL</sequence>
<keyword evidence="5" id="KW-1185">Reference proteome</keyword>
<dbReference type="Pfam" id="PF00780">
    <property type="entry name" value="CNH"/>
    <property type="match status" value="1"/>
</dbReference>
<dbReference type="PROSITE" id="PS50219">
    <property type="entry name" value="CNH"/>
    <property type="match status" value="1"/>
</dbReference>
<reference evidence="5" key="1">
    <citation type="journal article" date="2014" name="Proc. Natl. Acad. Sci. U.S.A.">
        <title>Extensive sampling of basidiomycete genomes demonstrates inadequacy of the white-rot/brown-rot paradigm for wood decay fungi.</title>
        <authorList>
            <person name="Riley R."/>
            <person name="Salamov A.A."/>
            <person name="Brown D.W."/>
            <person name="Nagy L.G."/>
            <person name="Floudas D."/>
            <person name="Held B.W."/>
            <person name="Levasseur A."/>
            <person name="Lombard V."/>
            <person name="Morin E."/>
            <person name="Otillar R."/>
            <person name="Lindquist E.A."/>
            <person name="Sun H."/>
            <person name="LaButti K.M."/>
            <person name="Schmutz J."/>
            <person name="Jabbour D."/>
            <person name="Luo H."/>
            <person name="Baker S.E."/>
            <person name="Pisabarro A.G."/>
            <person name="Walton J.D."/>
            <person name="Blanchette R.A."/>
            <person name="Henrissat B."/>
            <person name="Martin F."/>
            <person name="Cullen D."/>
            <person name="Hibbett D.S."/>
            <person name="Grigoriev I.V."/>
        </authorList>
    </citation>
    <scope>NUCLEOTIDE SEQUENCE [LARGE SCALE GENOMIC DNA]</scope>
    <source>
        <strain evidence="5">MUCL 33604</strain>
    </source>
</reference>
<dbReference type="InterPro" id="IPR001180">
    <property type="entry name" value="CNH_dom"/>
</dbReference>
<dbReference type="InParanoid" id="A0A067QEK7"/>
<protein>
    <recommendedName>
        <fullName evidence="3">CNH domain-containing protein</fullName>
    </recommendedName>
</protein>